<comment type="caution">
    <text evidence="2">The sequence shown here is derived from an EMBL/GenBank/DDBJ whole genome shotgun (WGS) entry which is preliminary data.</text>
</comment>
<name>A0A4Q7L6Z6_9PSEU</name>
<protein>
    <submittedName>
        <fullName evidence="2">Uncharacterized protein</fullName>
    </submittedName>
</protein>
<evidence type="ECO:0000313" key="3">
    <source>
        <dbReference type="Proteomes" id="UP000294257"/>
    </source>
</evidence>
<gene>
    <name evidence="2" type="ORF">EV193_101991</name>
</gene>
<dbReference type="Proteomes" id="UP000294257">
    <property type="component" value="Unassembled WGS sequence"/>
</dbReference>
<evidence type="ECO:0000313" key="2">
    <source>
        <dbReference type="EMBL" id="RZS45104.1"/>
    </source>
</evidence>
<keyword evidence="1" id="KW-0472">Membrane</keyword>
<organism evidence="2 3">
    <name type="scientific">Herbihabitans rhizosphaerae</name>
    <dbReference type="NCBI Taxonomy" id="1872711"/>
    <lineage>
        <taxon>Bacteria</taxon>
        <taxon>Bacillati</taxon>
        <taxon>Actinomycetota</taxon>
        <taxon>Actinomycetes</taxon>
        <taxon>Pseudonocardiales</taxon>
        <taxon>Pseudonocardiaceae</taxon>
        <taxon>Herbihabitans</taxon>
    </lineage>
</organism>
<keyword evidence="3" id="KW-1185">Reference proteome</keyword>
<dbReference type="AlphaFoldDB" id="A0A4Q7L6Z6"/>
<accession>A0A4Q7L6Z6</accession>
<keyword evidence="1" id="KW-0812">Transmembrane</keyword>
<feature type="transmembrane region" description="Helical" evidence="1">
    <location>
        <begin position="20"/>
        <end position="38"/>
    </location>
</feature>
<evidence type="ECO:0000256" key="1">
    <source>
        <dbReference type="SAM" id="Phobius"/>
    </source>
</evidence>
<keyword evidence="1" id="KW-1133">Transmembrane helix</keyword>
<dbReference type="EMBL" id="SGWQ01000001">
    <property type="protein sequence ID" value="RZS45104.1"/>
    <property type="molecule type" value="Genomic_DNA"/>
</dbReference>
<proteinExistence type="predicted"/>
<reference evidence="2 3" key="1">
    <citation type="submission" date="2019-02" db="EMBL/GenBank/DDBJ databases">
        <title>Genomic Encyclopedia of Type Strains, Phase IV (KMG-IV): sequencing the most valuable type-strain genomes for metagenomic binning, comparative biology and taxonomic classification.</title>
        <authorList>
            <person name="Goeker M."/>
        </authorList>
    </citation>
    <scope>NUCLEOTIDE SEQUENCE [LARGE SCALE GENOMIC DNA]</scope>
    <source>
        <strain evidence="2 3">DSM 101727</strain>
    </source>
</reference>
<sequence length="104" mass="10390">MGVTLDHTVLLSGTGTGAAAGFVGGLVFAVMSSAFRAAMWTRRTGGKVVNGGSTRTASALLAAHVSAHGPDGARTGVTGQELETLLRSRPDLLSLVMTAGKPGP</sequence>